<proteinExistence type="predicted"/>
<comment type="caution">
    <text evidence="3">The sequence shown here is derived from an EMBL/GenBank/DDBJ whole genome shotgun (WGS) entry which is preliminary data.</text>
</comment>
<reference evidence="4" key="1">
    <citation type="journal article" date="2019" name="Int. J. Syst. Evol. Microbiol.">
        <title>The Global Catalogue of Microorganisms (GCM) 10K type strain sequencing project: providing services to taxonomists for standard genome sequencing and annotation.</title>
        <authorList>
            <consortium name="The Broad Institute Genomics Platform"/>
            <consortium name="The Broad Institute Genome Sequencing Center for Infectious Disease"/>
            <person name="Wu L."/>
            <person name="Ma J."/>
        </authorList>
    </citation>
    <scope>NUCLEOTIDE SEQUENCE [LARGE SCALE GENOMIC DNA]</scope>
    <source>
        <strain evidence="4">JCM 31920</strain>
    </source>
</reference>
<keyword evidence="4" id="KW-1185">Reference proteome</keyword>
<accession>A0ABP8LYH8</accession>
<feature type="domain" description="Gliding motility protein GldL-like N-terminal" evidence="2">
    <location>
        <begin position="18"/>
        <end position="83"/>
    </location>
</feature>
<feature type="transmembrane region" description="Helical" evidence="1">
    <location>
        <begin position="14"/>
        <end position="32"/>
    </location>
</feature>
<protein>
    <submittedName>
        <fullName evidence="3">Gliding motility protein GldL</fullName>
    </submittedName>
</protein>
<dbReference type="EMBL" id="BAABEY010000024">
    <property type="protein sequence ID" value="GAA4440389.1"/>
    <property type="molecule type" value="Genomic_DNA"/>
</dbReference>
<sequence length="272" mass="29108">MAQSSGSSFFFDRVLPVAYSVGAAVVIVGALFKIQHWEGGSTMLTIGLGTEAVIFLFYALAEAVQKKSKDPDWERVYPELADDYTGPKVSRAAVSNAGAGLTAGLDNALANAKVTPDVFENLGKGFKSLTETVSNINTLTDATVATKQYTDNVKSASSALGNLNESYGGAINALSSLTDASKDAQEYRDRFKTVTKNLDALNAVYELELQDTQKHLKALNSFYANLATAIENTADASKESQVFKNELNRLTTNIASLNTVYGNMLTAMRGNA</sequence>
<evidence type="ECO:0000313" key="4">
    <source>
        <dbReference type="Proteomes" id="UP001501508"/>
    </source>
</evidence>
<dbReference type="Pfam" id="PF22827">
    <property type="entry name" value="GldL_N"/>
    <property type="match status" value="1"/>
</dbReference>
<evidence type="ECO:0000256" key="1">
    <source>
        <dbReference type="SAM" id="Phobius"/>
    </source>
</evidence>
<dbReference type="InterPro" id="IPR055087">
    <property type="entry name" value="GldL-like_N"/>
</dbReference>
<keyword evidence="1" id="KW-0812">Transmembrane</keyword>
<evidence type="ECO:0000313" key="3">
    <source>
        <dbReference type="EMBL" id="GAA4440389.1"/>
    </source>
</evidence>
<gene>
    <name evidence="3" type="primary">gldL</name>
    <name evidence="3" type="ORF">GCM10023091_23980</name>
</gene>
<dbReference type="InterPro" id="IPR019852">
    <property type="entry name" value="Motility-assoc_prot_GldL"/>
</dbReference>
<dbReference type="RefSeq" id="WP_345029419.1">
    <property type="nucleotide sequence ID" value="NZ_BAABEY010000024.1"/>
</dbReference>
<name>A0ABP8LYH8_9BACT</name>
<keyword evidence="1" id="KW-1133">Transmembrane helix</keyword>
<feature type="transmembrane region" description="Helical" evidence="1">
    <location>
        <begin position="44"/>
        <end position="61"/>
    </location>
</feature>
<dbReference type="Proteomes" id="UP001501508">
    <property type="component" value="Unassembled WGS sequence"/>
</dbReference>
<keyword evidence="1" id="KW-0472">Membrane</keyword>
<organism evidence="3 4">
    <name type="scientific">Ravibacter arvi</name>
    <dbReference type="NCBI Taxonomy" id="2051041"/>
    <lineage>
        <taxon>Bacteria</taxon>
        <taxon>Pseudomonadati</taxon>
        <taxon>Bacteroidota</taxon>
        <taxon>Cytophagia</taxon>
        <taxon>Cytophagales</taxon>
        <taxon>Spirosomataceae</taxon>
        <taxon>Ravibacter</taxon>
    </lineage>
</organism>
<evidence type="ECO:0000259" key="2">
    <source>
        <dbReference type="Pfam" id="PF22827"/>
    </source>
</evidence>
<dbReference type="NCBIfam" id="TIGR03513">
    <property type="entry name" value="GldL_gliding"/>
    <property type="match status" value="1"/>
</dbReference>